<evidence type="ECO:0000256" key="1">
    <source>
        <dbReference type="ARBA" id="ARBA00023015"/>
    </source>
</evidence>
<dbReference type="GO" id="GO:0000976">
    <property type="term" value="F:transcription cis-regulatory region binding"/>
    <property type="evidence" value="ECO:0007669"/>
    <property type="project" value="TreeGrafter"/>
</dbReference>
<dbReference type="Proteomes" id="UP000630718">
    <property type="component" value="Unassembled WGS sequence"/>
</dbReference>
<organism evidence="7 8">
    <name type="scientific">Streptomyces fumanus</name>
    <dbReference type="NCBI Taxonomy" id="67302"/>
    <lineage>
        <taxon>Bacteria</taxon>
        <taxon>Bacillati</taxon>
        <taxon>Actinomycetota</taxon>
        <taxon>Actinomycetes</taxon>
        <taxon>Kitasatosporales</taxon>
        <taxon>Streptomycetaceae</taxon>
        <taxon>Streptomyces</taxon>
    </lineage>
</organism>
<keyword evidence="2 4" id="KW-0238">DNA-binding</keyword>
<evidence type="ECO:0000256" key="2">
    <source>
        <dbReference type="ARBA" id="ARBA00023125"/>
    </source>
</evidence>
<evidence type="ECO:0000259" key="6">
    <source>
        <dbReference type="PROSITE" id="PS50977"/>
    </source>
</evidence>
<dbReference type="PANTHER" id="PTHR30055:SF238">
    <property type="entry name" value="MYCOFACTOCIN BIOSYNTHESIS TRANSCRIPTIONAL REGULATOR MFTR-RELATED"/>
    <property type="match status" value="1"/>
</dbReference>
<keyword evidence="3" id="KW-0804">Transcription</keyword>
<evidence type="ECO:0000256" key="5">
    <source>
        <dbReference type="SAM" id="MobiDB-lite"/>
    </source>
</evidence>
<dbReference type="GO" id="GO:0003700">
    <property type="term" value="F:DNA-binding transcription factor activity"/>
    <property type="evidence" value="ECO:0007669"/>
    <property type="project" value="TreeGrafter"/>
</dbReference>
<dbReference type="EMBL" id="BNBI01000016">
    <property type="protein sequence ID" value="GHF26518.1"/>
    <property type="molecule type" value="Genomic_DNA"/>
</dbReference>
<gene>
    <name evidence="7" type="ORF">GCM10018772_60240</name>
</gene>
<dbReference type="Pfam" id="PF17754">
    <property type="entry name" value="TetR_C_14"/>
    <property type="match status" value="1"/>
</dbReference>
<name>A0A919AW31_9ACTN</name>
<keyword evidence="1" id="KW-0805">Transcription regulation</keyword>
<evidence type="ECO:0000256" key="4">
    <source>
        <dbReference type="PROSITE-ProRule" id="PRU00335"/>
    </source>
</evidence>
<dbReference type="SUPFAM" id="SSF46689">
    <property type="entry name" value="Homeodomain-like"/>
    <property type="match status" value="1"/>
</dbReference>
<reference evidence="7" key="2">
    <citation type="submission" date="2020-09" db="EMBL/GenBank/DDBJ databases">
        <authorList>
            <person name="Sun Q."/>
            <person name="Ohkuma M."/>
        </authorList>
    </citation>
    <scope>NUCLEOTIDE SEQUENCE</scope>
    <source>
        <strain evidence="7">JCM 4477</strain>
    </source>
</reference>
<comment type="caution">
    <text evidence="7">The sequence shown here is derived from an EMBL/GenBank/DDBJ whole genome shotgun (WGS) entry which is preliminary data.</text>
</comment>
<protein>
    <submittedName>
        <fullName evidence="7">TetR family transcriptional regulator</fullName>
    </submittedName>
</protein>
<evidence type="ECO:0000256" key="3">
    <source>
        <dbReference type="ARBA" id="ARBA00023163"/>
    </source>
</evidence>
<evidence type="ECO:0000313" key="7">
    <source>
        <dbReference type="EMBL" id="GHF26518.1"/>
    </source>
</evidence>
<feature type="domain" description="HTH tetR-type" evidence="6">
    <location>
        <begin position="6"/>
        <end position="66"/>
    </location>
</feature>
<feature type="region of interest" description="Disordered" evidence="5">
    <location>
        <begin position="185"/>
        <end position="209"/>
    </location>
</feature>
<feature type="DNA-binding region" description="H-T-H motif" evidence="4">
    <location>
        <begin position="29"/>
        <end position="48"/>
    </location>
</feature>
<dbReference type="InterPro" id="IPR009057">
    <property type="entry name" value="Homeodomain-like_sf"/>
</dbReference>
<dbReference type="Gene3D" id="1.10.357.10">
    <property type="entry name" value="Tetracycline Repressor, domain 2"/>
    <property type="match status" value="1"/>
</dbReference>
<dbReference type="InterPro" id="IPR050109">
    <property type="entry name" value="HTH-type_TetR-like_transc_reg"/>
</dbReference>
<evidence type="ECO:0000313" key="8">
    <source>
        <dbReference type="Proteomes" id="UP000630718"/>
    </source>
</evidence>
<reference evidence="7" key="1">
    <citation type="journal article" date="2014" name="Int. J. Syst. Evol. Microbiol.">
        <title>Complete genome sequence of Corynebacterium casei LMG S-19264T (=DSM 44701T), isolated from a smear-ripened cheese.</title>
        <authorList>
            <consortium name="US DOE Joint Genome Institute (JGI-PGF)"/>
            <person name="Walter F."/>
            <person name="Albersmeier A."/>
            <person name="Kalinowski J."/>
            <person name="Ruckert C."/>
        </authorList>
    </citation>
    <scope>NUCLEOTIDE SEQUENCE</scope>
    <source>
        <strain evidence="7">JCM 4477</strain>
    </source>
</reference>
<dbReference type="InterPro" id="IPR023772">
    <property type="entry name" value="DNA-bd_HTH_TetR-type_CS"/>
</dbReference>
<keyword evidence="8" id="KW-1185">Reference proteome</keyword>
<sequence>MSRWKPDARGRLEKAALELYSEKGFEATTVAEIAARAEVTERTFYRHFADKREVLFQRNALADVLAHATATAAAPLAPLEVITHALTEAAPVFEERAELVRQRQAVIAAHPELQERELAKLACLGSTLADALRERGLDATTAALAAGIGMAAFKVAFERWIDDPDQHPLAQHLRHTLDATRHLTTADDASRTDVPVLPRALDTPPSPGG</sequence>
<proteinExistence type="predicted"/>
<dbReference type="PRINTS" id="PR00455">
    <property type="entry name" value="HTHTETR"/>
</dbReference>
<dbReference type="PROSITE" id="PS01081">
    <property type="entry name" value="HTH_TETR_1"/>
    <property type="match status" value="1"/>
</dbReference>
<dbReference type="AlphaFoldDB" id="A0A919AW31"/>
<dbReference type="PANTHER" id="PTHR30055">
    <property type="entry name" value="HTH-TYPE TRANSCRIPTIONAL REGULATOR RUTR"/>
    <property type="match status" value="1"/>
</dbReference>
<dbReference type="Pfam" id="PF00440">
    <property type="entry name" value="TetR_N"/>
    <property type="match status" value="1"/>
</dbReference>
<dbReference type="PROSITE" id="PS50977">
    <property type="entry name" value="HTH_TETR_2"/>
    <property type="match status" value="1"/>
</dbReference>
<dbReference type="RefSeq" id="WP_190207624.1">
    <property type="nucleotide sequence ID" value="NZ_BNBI01000016.1"/>
</dbReference>
<dbReference type="InterPro" id="IPR001647">
    <property type="entry name" value="HTH_TetR"/>
</dbReference>
<accession>A0A919AW31</accession>
<dbReference type="InterPro" id="IPR041347">
    <property type="entry name" value="MftR_C"/>
</dbReference>